<protein>
    <submittedName>
        <fullName evidence="2">DNA gyrase inhibitor YacG</fullName>
    </submittedName>
</protein>
<dbReference type="InterPro" id="IPR005584">
    <property type="entry name" value="DNA_gyrase_inhibitor_YacG"/>
</dbReference>
<dbReference type="Pfam" id="PF03884">
    <property type="entry name" value="YacG"/>
    <property type="match status" value="1"/>
</dbReference>
<gene>
    <name evidence="2" type="primary">yacG</name>
    <name evidence="2" type="ORF">HUO14_11350</name>
</gene>
<evidence type="ECO:0000256" key="1">
    <source>
        <dbReference type="SAM" id="MobiDB-lite"/>
    </source>
</evidence>
<proteinExistence type="predicted"/>
<comment type="caution">
    <text evidence="2">The sequence shown here is derived from an EMBL/GenBank/DDBJ whole genome shotgun (WGS) entry which is preliminary data.</text>
</comment>
<dbReference type="RefSeq" id="WP_176279942.1">
    <property type="nucleotide sequence ID" value="NZ_JABWMH010000003.1"/>
</dbReference>
<dbReference type="Gene3D" id="3.30.50.10">
    <property type="entry name" value="Erythroid Transcription Factor GATA-1, subunit A"/>
    <property type="match status" value="1"/>
</dbReference>
<keyword evidence="3" id="KW-1185">Reference proteome</keyword>
<dbReference type="SUPFAM" id="SSF57716">
    <property type="entry name" value="Glucocorticoid receptor-like (DNA-binding domain)"/>
    <property type="match status" value="1"/>
</dbReference>
<reference evidence="2 3" key="1">
    <citation type="submission" date="2020-06" db="EMBL/GenBank/DDBJ databases">
        <authorList>
            <person name="Kim S.-J."/>
            <person name="Park S.-J."/>
        </authorList>
    </citation>
    <scope>NUCLEOTIDE SEQUENCE [LARGE SCALE GENOMIC DNA]</scope>
    <source>
        <strain evidence="2 3">SW-151</strain>
    </source>
</reference>
<dbReference type="InterPro" id="IPR013088">
    <property type="entry name" value="Znf_NHR/GATA"/>
</dbReference>
<accession>A0ABX2N482</accession>
<dbReference type="EMBL" id="JABWMH010000003">
    <property type="protein sequence ID" value="NVD28499.1"/>
    <property type="molecule type" value="Genomic_DNA"/>
</dbReference>
<evidence type="ECO:0000313" key="3">
    <source>
        <dbReference type="Proteomes" id="UP000652427"/>
    </source>
</evidence>
<dbReference type="Proteomes" id="UP000652427">
    <property type="component" value="Unassembled WGS sequence"/>
</dbReference>
<name>A0ABX2N482_9SPHN</name>
<evidence type="ECO:0000313" key="2">
    <source>
        <dbReference type="EMBL" id="NVD28499.1"/>
    </source>
</evidence>
<feature type="compositionally biased region" description="Basic and acidic residues" evidence="1">
    <location>
        <begin position="53"/>
        <end position="67"/>
    </location>
</feature>
<feature type="region of interest" description="Disordered" evidence="1">
    <location>
        <begin position="45"/>
        <end position="67"/>
    </location>
</feature>
<organism evidence="2 3">
    <name type="scientific">Parasphingorhabdus flavimaris</name>
    <dbReference type="NCBI Taxonomy" id="266812"/>
    <lineage>
        <taxon>Bacteria</taxon>
        <taxon>Pseudomonadati</taxon>
        <taxon>Pseudomonadota</taxon>
        <taxon>Alphaproteobacteria</taxon>
        <taxon>Sphingomonadales</taxon>
        <taxon>Sphingomonadaceae</taxon>
        <taxon>Parasphingorhabdus</taxon>
    </lineage>
</organism>
<sequence length="67" mass="7090">MAGSKPPKCPVCRGPASQQWAPFCSAGCKDRDLLQWLGDGYKIPGPAVSPDQLADHFASDSGRDGED</sequence>